<gene>
    <name evidence="1" type="ORF">H0235_004242</name>
</gene>
<proteinExistence type="predicted"/>
<dbReference type="AlphaFoldDB" id="A0A834P6V7"/>
<sequence length="343" mass="39014">MSSDELWKYEYKRSSECLKYEEEPTRKRIILAVGDDTAAAVAAATSASATGTISLLQRQPATDREGISKPNPFKDQAIILMEPWQHSSTPSRALAERFHELWKYKRLEETNNFAVVLDRLRQKTIVFLELERVAERRIELPHYVNFPGDSTIYVSDNVAFLKILRRRKRIGEGRRLRKCEDSENRRWNCPGSSYQEKPKRNILGLQGESEGYIIVLELSECGVGCIAIVKRAGVPGSRTQCGCNILRATVLSVQGYYTSFGVSGSKRDRVKSASSRIVKWRGEQCQLMDANLFARSSGTATQPAEIPFTNNVRFQKFLRKGHDFIDGDFKIMNDFIDDNDNLD</sequence>
<comment type="caution">
    <text evidence="1">The sequence shown here is derived from an EMBL/GenBank/DDBJ whole genome shotgun (WGS) entry which is preliminary data.</text>
</comment>
<dbReference type="EMBL" id="JACSDY010000003">
    <property type="protein sequence ID" value="KAF7431318.1"/>
    <property type="molecule type" value="Genomic_DNA"/>
</dbReference>
<evidence type="ECO:0000313" key="1">
    <source>
        <dbReference type="EMBL" id="KAF7431318.1"/>
    </source>
</evidence>
<protein>
    <submittedName>
        <fullName evidence="1">Uncharacterized protein</fullName>
    </submittedName>
</protein>
<keyword evidence="2" id="KW-1185">Reference proteome</keyword>
<organism evidence="1 2">
    <name type="scientific">Vespula pensylvanica</name>
    <name type="common">Western yellow jacket</name>
    <name type="synonym">Wasp</name>
    <dbReference type="NCBI Taxonomy" id="30213"/>
    <lineage>
        <taxon>Eukaryota</taxon>
        <taxon>Metazoa</taxon>
        <taxon>Ecdysozoa</taxon>
        <taxon>Arthropoda</taxon>
        <taxon>Hexapoda</taxon>
        <taxon>Insecta</taxon>
        <taxon>Pterygota</taxon>
        <taxon>Neoptera</taxon>
        <taxon>Endopterygota</taxon>
        <taxon>Hymenoptera</taxon>
        <taxon>Apocrita</taxon>
        <taxon>Aculeata</taxon>
        <taxon>Vespoidea</taxon>
        <taxon>Vespidae</taxon>
        <taxon>Vespinae</taxon>
        <taxon>Vespula</taxon>
    </lineage>
</organism>
<accession>A0A834P6V7</accession>
<evidence type="ECO:0000313" key="2">
    <source>
        <dbReference type="Proteomes" id="UP000600918"/>
    </source>
</evidence>
<dbReference type="Proteomes" id="UP000600918">
    <property type="component" value="Unassembled WGS sequence"/>
</dbReference>
<reference evidence="1" key="1">
    <citation type="journal article" date="2020" name="G3 (Bethesda)">
        <title>High-Quality Assemblies for Three Invasive Social Wasps from the &lt;i&gt;Vespula&lt;/i&gt; Genus.</title>
        <authorList>
            <person name="Harrop T.W.R."/>
            <person name="Guhlin J."/>
            <person name="McLaughlin G.M."/>
            <person name="Permina E."/>
            <person name="Stockwell P."/>
            <person name="Gilligan J."/>
            <person name="Le Lec M.F."/>
            <person name="Gruber M.A.M."/>
            <person name="Quinn O."/>
            <person name="Lovegrove M."/>
            <person name="Duncan E.J."/>
            <person name="Remnant E.J."/>
            <person name="Van Eeckhoven J."/>
            <person name="Graham B."/>
            <person name="Knapp R.A."/>
            <person name="Langford K.W."/>
            <person name="Kronenberg Z."/>
            <person name="Press M.O."/>
            <person name="Eacker S.M."/>
            <person name="Wilson-Rankin E.E."/>
            <person name="Purcell J."/>
            <person name="Lester P.J."/>
            <person name="Dearden P.K."/>
        </authorList>
    </citation>
    <scope>NUCLEOTIDE SEQUENCE</scope>
    <source>
        <strain evidence="1">Volc-1</strain>
    </source>
</reference>
<name>A0A834P6V7_VESPE</name>